<feature type="signal peptide" evidence="1">
    <location>
        <begin position="1"/>
        <end position="19"/>
    </location>
</feature>
<comment type="caution">
    <text evidence="2">The sequence shown here is derived from an EMBL/GenBank/DDBJ whole genome shotgun (WGS) entry which is preliminary data.</text>
</comment>
<organism evidence="2 3">
    <name type="scientific">Theileria equi strain WA</name>
    <dbReference type="NCBI Taxonomy" id="1537102"/>
    <lineage>
        <taxon>Eukaryota</taxon>
        <taxon>Sar</taxon>
        <taxon>Alveolata</taxon>
        <taxon>Apicomplexa</taxon>
        <taxon>Aconoidasida</taxon>
        <taxon>Piroplasmida</taxon>
        <taxon>Theileriidae</taxon>
        <taxon>Theileria</taxon>
    </lineage>
</organism>
<dbReference type="Proteomes" id="UP000031512">
    <property type="component" value="Unassembled WGS sequence"/>
</dbReference>
<keyword evidence="3" id="KW-1185">Reference proteome</keyword>
<name>L1LGJ9_THEEQ</name>
<sequence>MNVIGISYLVWSLPLIVNAASVTSEVPEAVDLAIRDTYNALFVELSALSYMILAKSMNIADNYIPGRQQIRELKSLKESLTETLGVNVEVIPTTSKKTVGNNYGTGSNTHEKFTIKNDRDIADLEQALKKGIPQIKKIYELWKNVFYANVPSHLTSFSKEGSNFWAVDAKIFYDYFKIWFMNLGKIHNQLKVRNNRVTPSEMFAKSIYLKGLGHSNSYDGLCDAFAKPAYAMFAPISFRSDHNFLTKMVEDMKEHCNNSCSRSLKSYMDMFHLYTKTIKSFK</sequence>
<dbReference type="EMBL" id="ACOU01000002">
    <property type="protein sequence ID" value="EKX74380.1"/>
    <property type="molecule type" value="Genomic_DNA"/>
</dbReference>
<evidence type="ECO:0000313" key="2">
    <source>
        <dbReference type="EMBL" id="EKX74380.1"/>
    </source>
</evidence>
<dbReference type="KEGG" id="beq:BEWA_044220"/>
<dbReference type="VEuPathDB" id="PiroplasmaDB:BEWA_044220"/>
<protein>
    <submittedName>
        <fullName evidence="2">Signal peptide containing protein</fullName>
    </submittedName>
</protein>
<proteinExistence type="predicted"/>
<dbReference type="AlphaFoldDB" id="L1LGJ9"/>
<accession>L1LGJ9</accession>
<dbReference type="RefSeq" id="XP_004833832.1">
    <property type="nucleotide sequence ID" value="XM_004833775.1"/>
</dbReference>
<feature type="chain" id="PRO_5003953286" evidence="1">
    <location>
        <begin position="20"/>
        <end position="282"/>
    </location>
</feature>
<dbReference type="GeneID" id="15807828"/>
<gene>
    <name evidence="2" type="ORF">BEWA_044220</name>
</gene>
<keyword evidence="1" id="KW-0732">Signal</keyword>
<evidence type="ECO:0000256" key="1">
    <source>
        <dbReference type="SAM" id="SignalP"/>
    </source>
</evidence>
<evidence type="ECO:0000313" key="3">
    <source>
        <dbReference type="Proteomes" id="UP000031512"/>
    </source>
</evidence>
<reference evidence="2 3" key="1">
    <citation type="journal article" date="2012" name="BMC Genomics">
        <title>Comparative genomic analysis and phylogenetic position of Theileria equi.</title>
        <authorList>
            <person name="Kappmeyer L.S."/>
            <person name="Thiagarajan M."/>
            <person name="Herndon D.R."/>
            <person name="Ramsay J.D."/>
            <person name="Caler E."/>
            <person name="Djikeng A."/>
            <person name="Gillespie J.J."/>
            <person name="Lau A.O."/>
            <person name="Roalson E.H."/>
            <person name="Silva J.C."/>
            <person name="Silva M.G."/>
            <person name="Suarez C.E."/>
            <person name="Ueti M.W."/>
            <person name="Nene V.M."/>
            <person name="Mealey R.H."/>
            <person name="Knowles D.P."/>
            <person name="Brayton K.A."/>
        </authorList>
    </citation>
    <scope>NUCLEOTIDE SEQUENCE [LARGE SCALE GENOMIC DNA]</scope>
    <source>
        <strain evidence="2 3">WA</strain>
    </source>
</reference>